<dbReference type="Gene3D" id="2.160.10.10">
    <property type="entry name" value="Hexapeptide repeat proteins"/>
    <property type="match status" value="1"/>
</dbReference>
<evidence type="ECO:0000259" key="1">
    <source>
        <dbReference type="Pfam" id="PF00483"/>
    </source>
</evidence>
<name>A0A326U0I6_THEHA</name>
<dbReference type="RefSeq" id="WP_111325570.1">
    <property type="nucleotide sequence ID" value="NZ_BIFX01000001.1"/>
</dbReference>
<dbReference type="NCBIfam" id="TIGR01208">
    <property type="entry name" value="rmlA_long"/>
    <property type="match status" value="1"/>
</dbReference>
<keyword evidence="2" id="KW-0808">Transferase</keyword>
<evidence type="ECO:0000313" key="3">
    <source>
        <dbReference type="Proteomes" id="UP000248806"/>
    </source>
</evidence>
<dbReference type="EMBL" id="QKUF01000030">
    <property type="protein sequence ID" value="PZW22849.1"/>
    <property type="molecule type" value="Genomic_DNA"/>
</dbReference>
<dbReference type="Pfam" id="PF00483">
    <property type="entry name" value="NTP_transferase"/>
    <property type="match status" value="1"/>
</dbReference>
<dbReference type="AlphaFoldDB" id="A0A326U0I6"/>
<sequence>MKALVLSGGKGTRLHPLTYTNAKQLIPVANKPVLFYALEKIVAAGIYEIGIVVGDTREEIIAAVGDGRQFGEQVSISYIHQEQPLGLAHAVKLAQPFLQNDRFLMFLGDNFIEEPLGELVAHFAAPDCLDHAKVCLTRVEAPQQFGVALLSEEQERLVRVVEKPREPISDLAIVGVYLFDAHIFEAVNAIHPSARGELEITDAIQYLIDRGYRVSPHLLRGYWIDTGRMQDMLNANRTVLSQMQGALAPGVEIDERSCLYGEVVLEENVRLINSVVRGPSIIGRNVVLENTYIGPFTSIAHDTVVMNSEIEHSIILEGCTIQAIGGRIEDSLIGRHTQIYPTQGRPGAHRLLLGDHSSIGLMSA</sequence>
<dbReference type="GO" id="GO:0016740">
    <property type="term" value="F:transferase activity"/>
    <property type="evidence" value="ECO:0007669"/>
    <property type="project" value="UniProtKB-KW"/>
</dbReference>
<organism evidence="2 3">
    <name type="scientific">Thermosporothrix hazakensis</name>
    <dbReference type="NCBI Taxonomy" id="644383"/>
    <lineage>
        <taxon>Bacteria</taxon>
        <taxon>Bacillati</taxon>
        <taxon>Chloroflexota</taxon>
        <taxon>Ktedonobacteria</taxon>
        <taxon>Ktedonobacterales</taxon>
        <taxon>Thermosporotrichaceae</taxon>
        <taxon>Thermosporothrix</taxon>
    </lineage>
</organism>
<gene>
    <name evidence="2" type="ORF">EI42_05300</name>
</gene>
<evidence type="ECO:0000313" key="2">
    <source>
        <dbReference type="EMBL" id="PZW22849.1"/>
    </source>
</evidence>
<accession>A0A326U0I6</accession>
<dbReference type="SUPFAM" id="SSF53448">
    <property type="entry name" value="Nucleotide-diphospho-sugar transferases"/>
    <property type="match status" value="1"/>
</dbReference>
<dbReference type="Gene3D" id="3.90.550.10">
    <property type="entry name" value="Spore Coat Polysaccharide Biosynthesis Protein SpsA, Chain A"/>
    <property type="match status" value="1"/>
</dbReference>
<reference evidence="2 3" key="1">
    <citation type="submission" date="2018-06" db="EMBL/GenBank/DDBJ databases">
        <title>Genomic Encyclopedia of Archaeal and Bacterial Type Strains, Phase II (KMG-II): from individual species to whole genera.</title>
        <authorList>
            <person name="Goeker M."/>
        </authorList>
    </citation>
    <scope>NUCLEOTIDE SEQUENCE [LARGE SCALE GENOMIC DNA]</scope>
    <source>
        <strain evidence="2 3">ATCC BAA-1881</strain>
    </source>
</reference>
<dbReference type="PANTHER" id="PTHR42883:SF2">
    <property type="entry name" value="THYMIDYLYLTRANSFERASE"/>
    <property type="match status" value="1"/>
</dbReference>
<dbReference type="PANTHER" id="PTHR42883">
    <property type="entry name" value="GLUCOSE-1-PHOSPHATE THYMIDYLTRANSFERASE"/>
    <property type="match status" value="1"/>
</dbReference>
<dbReference type="Proteomes" id="UP000248806">
    <property type="component" value="Unassembled WGS sequence"/>
</dbReference>
<dbReference type="InterPro" id="IPR005908">
    <property type="entry name" value="G1P_thy_trans_l"/>
</dbReference>
<dbReference type="InterPro" id="IPR005835">
    <property type="entry name" value="NTP_transferase_dom"/>
</dbReference>
<dbReference type="OrthoDB" id="9803871at2"/>
<dbReference type="CDD" id="cd04189">
    <property type="entry name" value="G1P_TT_long"/>
    <property type="match status" value="1"/>
</dbReference>
<comment type="caution">
    <text evidence="2">The sequence shown here is derived from an EMBL/GenBank/DDBJ whole genome shotgun (WGS) entry which is preliminary data.</text>
</comment>
<keyword evidence="3" id="KW-1185">Reference proteome</keyword>
<proteinExistence type="predicted"/>
<feature type="domain" description="Nucleotidyl transferase" evidence="1">
    <location>
        <begin position="2"/>
        <end position="241"/>
    </location>
</feature>
<protein>
    <submittedName>
        <fullName evidence="2">Glucose-1-phosphate thymidylyltransferase</fullName>
    </submittedName>
</protein>
<dbReference type="InterPro" id="IPR029044">
    <property type="entry name" value="Nucleotide-diphossugar_trans"/>
</dbReference>